<proteinExistence type="predicted"/>
<comment type="caution">
    <text evidence="1">The sequence shown here is derived from an EMBL/GenBank/DDBJ whole genome shotgun (WGS) entry which is preliminary data.</text>
</comment>
<sequence>MHTGSASPPPGLTCSPQLPPSLPQHNQCLVSLPVHISSDQAVRNLFVSVSVSHCPKASGREMGRLVVIKGNPILGKP</sequence>
<protein>
    <submittedName>
        <fullName evidence="1">Uncharacterized protein</fullName>
    </submittedName>
</protein>
<reference evidence="1 2" key="2">
    <citation type="journal article" date="2023" name="Mol. Biol. Evol.">
        <title>Genomics of Secondarily Temperate Adaptation in the Only Non-Antarctic Icefish.</title>
        <authorList>
            <person name="Rivera-Colon A.G."/>
            <person name="Rayamajhi N."/>
            <person name="Minhas B.F."/>
            <person name="Madrigal G."/>
            <person name="Bilyk K.T."/>
            <person name="Yoon V."/>
            <person name="Hune M."/>
            <person name="Gregory S."/>
            <person name="Cheng C.H.C."/>
            <person name="Catchen J.M."/>
        </authorList>
    </citation>
    <scope>NUCLEOTIDE SEQUENCE [LARGE SCALE GENOMIC DNA]</scope>
    <source>
        <strain evidence="1">JMC-PN-2008</strain>
    </source>
</reference>
<name>A0AAN8AQ86_ELEMC</name>
<evidence type="ECO:0000313" key="1">
    <source>
        <dbReference type="EMBL" id="KAK5863183.1"/>
    </source>
</evidence>
<keyword evidence="2" id="KW-1185">Reference proteome</keyword>
<evidence type="ECO:0000313" key="2">
    <source>
        <dbReference type="Proteomes" id="UP001346869"/>
    </source>
</evidence>
<dbReference type="AlphaFoldDB" id="A0AAN8AQ86"/>
<accession>A0AAN8AQ86</accession>
<reference evidence="1 2" key="1">
    <citation type="journal article" date="2023" name="Genes (Basel)">
        <title>Chromosome-Level Genome Assembly and Circadian Gene Repertoire of the Patagonia Blennie Eleginops maclovinus-The Closest Ancestral Proxy of Antarctic Cryonotothenioids.</title>
        <authorList>
            <person name="Cheng C.C."/>
            <person name="Rivera-Colon A.G."/>
            <person name="Minhas B.F."/>
            <person name="Wilson L."/>
            <person name="Rayamajhi N."/>
            <person name="Vargas-Chacoff L."/>
            <person name="Catchen J.M."/>
        </authorList>
    </citation>
    <scope>NUCLEOTIDE SEQUENCE [LARGE SCALE GENOMIC DNA]</scope>
    <source>
        <strain evidence="1">JMC-PN-2008</strain>
    </source>
</reference>
<dbReference type="Proteomes" id="UP001346869">
    <property type="component" value="Unassembled WGS sequence"/>
</dbReference>
<dbReference type="EMBL" id="JAUZQC010000011">
    <property type="protein sequence ID" value="KAK5863183.1"/>
    <property type="molecule type" value="Genomic_DNA"/>
</dbReference>
<organism evidence="1 2">
    <name type="scientific">Eleginops maclovinus</name>
    <name type="common">Patagonian blennie</name>
    <name type="synonym">Eleginus maclovinus</name>
    <dbReference type="NCBI Taxonomy" id="56733"/>
    <lineage>
        <taxon>Eukaryota</taxon>
        <taxon>Metazoa</taxon>
        <taxon>Chordata</taxon>
        <taxon>Craniata</taxon>
        <taxon>Vertebrata</taxon>
        <taxon>Euteleostomi</taxon>
        <taxon>Actinopterygii</taxon>
        <taxon>Neopterygii</taxon>
        <taxon>Teleostei</taxon>
        <taxon>Neoteleostei</taxon>
        <taxon>Acanthomorphata</taxon>
        <taxon>Eupercaria</taxon>
        <taxon>Perciformes</taxon>
        <taxon>Notothenioidei</taxon>
        <taxon>Eleginopidae</taxon>
        <taxon>Eleginops</taxon>
    </lineage>
</organism>
<gene>
    <name evidence="1" type="ORF">PBY51_000232</name>
</gene>